<dbReference type="AlphaFoldDB" id="A0A0A9CNA5"/>
<sequence>MQFKYTSILCPQAIMSLIFPIPKLFLYYKGCTSDFCVSILRKVLKKETRLRQQLDQVSCVRPARVGQPLLI</sequence>
<name>A0A0A9CNA5_ARUDO</name>
<protein>
    <submittedName>
        <fullName evidence="1">Uncharacterized protein</fullName>
    </submittedName>
</protein>
<reference evidence="1" key="2">
    <citation type="journal article" date="2015" name="Data Brief">
        <title>Shoot transcriptome of the giant reed, Arundo donax.</title>
        <authorList>
            <person name="Barrero R.A."/>
            <person name="Guerrero F.D."/>
            <person name="Moolhuijzen P."/>
            <person name="Goolsby J.A."/>
            <person name="Tidwell J."/>
            <person name="Bellgard S.E."/>
            <person name="Bellgard M.I."/>
        </authorList>
    </citation>
    <scope>NUCLEOTIDE SEQUENCE</scope>
    <source>
        <tissue evidence="1">Shoot tissue taken approximately 20 cm above the soil surface</tissue>
    </source>
</reference>
<proteinExistence type="predicted"/>
<accession>A0A0A9CNA5</accession>
<dbReference type="EMBL" id="GBRH01221967">
    <property type="protein sequence ID" value="JAD75928.1"/>
    <property type="molecule type" value="Transcribed_RNA"/>
</dbReference>
<reference evidence="1" key="1">
    <citation type="submission" date="2014-09" db="EMBL/GenBank/DDBJ databases">
        <authorList>
            <person name="Magalhaes I.L.F."/>
            <person name="Oliveira U."/>
            <person name="Santos F.R."/>
            <person name="Vidigal T.H.D.A."/>
            <person name="Brescovit A.D."/>
            <person name="Santos A.J."/>
        </authorList>
    </citation>
    <scope>NUCLEOTIDE SEQUENCE</scope>
    <source>
        <tissue evidence="1">Shoot tissue taken approximately 20 cm above the soil surface</tissue>
    </source>
</reference>
<organism evidence="1">
    <name type="scientific">Arundo donax</name>
    <name type="common">Giant reed</name>
    <name type="synonym">Donax arundinaceus</name>
    <dbReference type="NCBI Taxonomy" id="35708"/>
    <lineage>
        <taxon>Eukaryota</taxon>
        <taxon>Viridiplantae</taxon>
        <taxon>Streptophyta</taxon>
        <taxon>Embryophyta</taxon>
        <taxon>Tracheophyta</taxon>
        <taxon>Spermatophyta</taxon>
        <taxon>Magnoliopsida</taxon>
        <taxon>Liliopsida</taxon>
        <taxon>Poales</taxon>
        <taxon>Poaceae</taxon>
        <taxon>PACMAD clade</taxon>
        <taxon>Arundinoideae</taxon>
        <taxon>Arundineae</taxon>
        <taxon>Arundo</taxon>
    </lineage>
</organism>
<evidence type="ECO:0000313" key="1">
    <source>
        <dbReference type="EMBL" id="JAD75928.1"/>
    </source>
</evidence>